<feature type="repeat" description="TPR" evidence="3">
    <location>
        <begin position="316"/>
        <end position="349"/>
    </location>
</feature>
<feature type="repeat" description="TPR" evidence="3">
    <location>
        <begin position="350"/>
        <end position="383"/>
    </location>
</feature>
<keyword evidence="7" id="KW-1185">Reference proteome</keyword>
<feature type="compositionally biased region" description="Acidic residues" evidence="5">
    <location>
        <begin position="190"/>
        <end position="204"/>
    </location>
</feature>
<feature type="region of interest" description="Disordered" evidence="5">
    <location>
        <begin position="178"/>
        <end position="207"/>
    </location>
</feature>
<dbReference type="EMBL" id="JADGJD010000184">
    <property type="protein sequence ID" value="KAJ3053725.1"/>
    <property type="molecule type" value="Genomic_DNA"/>
</dbReference>
<evidence type="ECO:0000313" key="7">
    <source>
        <dbReference type="Proteomes" id="UP001212841"/>
    </source>
</evidence>
<evidence type="ECO:0000313" key="6">
    <source>
        <dbReference type="EMBL" id="KAJ3053725.1"/>
    </source>
</evidence>
<evidence type="ECO:0000256" key="4">
    <source>
        <dbReference type="SAM" id="Coils"/>
    </source>
</evidence>
<dbReference type="Pfam" id="PF12895">
    <property type="entry name" value="ANAPC3"/>
    <property type="match status" value="1"/>
</dbReference>
<dbReference type="GO" id="GO:0051301">
    <property type="term" value="P:cell division"/>
    <property type="evidence" value="ECO:0007669"/>
    <property type="project" value="TreeGrafter"/>
</dbReference>
<dbReference type="Gene3D" id="1.25.40.10">
    <property type="entry name" value="Tetratricopeptide repeat domain"/>
    <property type="match status" value="4"/>
</dbReference>
<accession>A0AAD5SGD9</accession>
<dbReference type="GO" id="GO:0005737">
    <property type="term" value="C:cytoplasm"/>
    <property type="evidence" value="ECO:0007669"/>
    <property type="project" value="TreeGrafter"/>
</dbReference>
<dbReference type="SUPFAM" id="SSF48452">
    <property type="entry name" value="TPR-like"/>
    <property type="match status" value="2"/>
</dbReference>
<organism evidence="6 7">
    <name type="scientific">Rhizophlyctis rosea</name>
    <dbReference type="NCBI Taxonomy" id="64517"/>
    <lineage>
        <taxon>Eukaryota</taxon>
        <taxon>Fungi</taxon>
        <taxon>Fungi incertae sedis</taxon>
        <taxon>Chytridiomycota</taxon>
        <taxon>Chytridiomycota incertae sedis</taxon>
        <taxon>Chytridiomycetes</taxon>
        <taxon>Rhizophlyctidales</taxon>
        <taxon>Rhizophlyctidaceae</taxon>
        <taxon>Rhizophlyctis</taxon>
    </lineage>
</organism>
<dbReference type="Proteomes" id="UP001212841">
    <property type="component" value="Unassembled WGS sequence"/>
</dbReference>
<dbReference type="PANTHER" id="PTHR12558:SF13">
    <property type="entry name" value="CELL DIVISION CYCLE PROTEIN 27 HOMOLOG"/>
    <property type="match status" value="1"/>
</dbReference>
<keyword evidence="4" id="KW-0175">Coiled coil</keyword>
<dbReference type="PANTHER" id="PTHR12558">
    <property type="entry name" value="CELL DIVISION CYCLE 16,23,27"/>
    <property type="match status" value="1"/>
</dbReference>
<feature type="repeat" description="TPR" evidence="3">
    <location>
        <begin position="126"/>
        <end position="159"/>
    </location>
</feature>
<dbReference type="InterPro" id="IPR019734">
    <property type="entry name" value="TPR_rpt"/>
</dbReference>
<feature type="repeat" description="TPR" evidence="3">
    <location>
        <begin position="418"/>
        <end position="451"/>
    </location>
</feature>
<evidence type="ECO:0000256" key="2">
    <source>
        <dbReference type="ARBA" id="ARBA00038210"/>
    </source>
</evidence>
<evidence type="ECO:0000256" key="1">
    <source>
        <dbReference type="ARBA" id="ARBA00022803"/>
    </source>
</evidence>
<dbReference type="SMART" id="SM00028">
    <property type="entry name" value="TPR"/>
    <property type="match status" value="7"/>
</dbReference>
<reference evidence="6" key="1">
    <citation type="submission" date="2020-05" db="EMBL/GenBank/DDBJ databases">
        <title>Phylogenomic resolution of chytrid fungi.</title>
        <authorList>
            <person name="Stajich J.E."/>
            <person name="Amses K."/>
            <person name="Simmons R."/>
            <person name="Seto K."/>
            <person name="Myers J."/>
            <person name="Bonds A."/>
            <person name="Quandt C.A."/>
            <person name="Barry K."/>
            <person name="Liu P."/>
            <person name="Grigoriev I."/>
            <person name="Longcore J.E."/>
            <person name="James T.Y."/>
        </authorList>
    </citation>
    <scope>NUCLEOTIDE SEQUENCE</scope>
    <source>
        <strain evidence="6">JEL0318</strain>
    </source>
</reference>
<evidence type="ECO:0000256" key="5">
    <source>
        <dbReference type="SAM" id="MobiDB-lite"/>
    </source>
</evidence>
<comment type="similarity">
    <text evidence="2">Belongs to the APC3/CDC27 family.</text>
</comment>
<dbReference type="GO" id="GO:0016567">
    <property type="term" value="P:protein ubiquitination"/>
    <property type="evidence" value="ECO:0007669"/>
    <property type="project" value="TreeGrafter"/>
</dbReference>
<dbReference type="Pfam" id="PF13181">
    <property type="entry name" value="TPR_8"/>
    <property type="match status" value="2"/>
</dbReference>
<keyword evidence="1 3" id="KW-0802">TPR repeat</keyword>
<feature type="repeat" description="TPR" evidence="3">
    <location>
        <begin position="248"/>
        <end position="281"/>
    </location>
</feature>
<gene>
    <name evidence="6" type="ORF">HK097_003533</name>
</gene>
<feature type="coiled-coil region" evidence="4">
    <location>
        <begin position="424"/>
        <end position="481"/>
    </location>
</feature>
<feature type="repeat" description="TPR" evidence="3">
    <location>
        <begin position="384"/>
        <end position="417"/>
    </location>
</feature>
<evidence type="ECO:0000256" key="3">
    <source>
        <dbReference type="PROSITE-ProRule" id="PRU00339"/>
    </source>
</evidence>
<dbReference type="GO" id="GO:0005680">
    <property type="term" value="C:anaphase-promoting complex"/>
    <property type="evidence" value="ECO:0007669"/>
    <property type="project" value="UniProtKB-ARBA"/>
</dbReference>
<dbReference type="PROSITE" id="PS50005">
    <property type="entry name" value="TPR"/>
    <property type="match status" value="6"/>
</dbReference>
<feature type="region of interest" description="Disordered" evidence="5">
    <location>
        <begin position="529"/>
        <end position="548"/>
    </location>
</feature>
<dbReference type="InterPro" id="IPR011990">
    <property type="entry name" value="TPR-like_helical_dom_sf"/>
</dbReference>
<sequence length="548" mass="63022">MATGSEYDLDPVVKQYVKAILSSLEHDETDNAIILAERFAAARPNRKEPMYLMAKAHALAGAKNVAVQILEQQLNYPPARFLYARCCFELDRLADAERALQTLVEQAKYGLDKVSGPWLGKTLEISQVQFLLGKVQRRMSNFVKAKQSFDAAFNLDPLLWSAFQNLCELDLEPTGTFKKSKKRKRHADDIDTEPEGSSEEGTDTEEGKQCLLQDSVSLGKGFRALHAYNSKTALESLREVNEQQYNTAWTYCQIARAHYELTEYTKAVRAFQKARAFQPWLIESMDVYGSCLWHLKKDYELAALAKDMEALDRLAPQTWSVIGNFYSLKQEHQTAIQCFERAIQIDPHYDYAYTLLGHEFMAIEELEKAASWFWKARSRNPRSFNAWFAMGKVRDQQNKHEQAWKCYLQAENLNKNNPTLYCHMAMLKQKKQEYETALELYVKAEQLDPNNPLYRFRTAYLQSVMGELDAALERLKELENASPLEVNVYFLQARIYKLKKLLPEARRALLKAQSFTKDPTVVRDALERLEGENEDPGAPNDLNMLGPQ</sequence>
<dbReference type="AlphaFoldDB" id="A0AAD5SGD9"/>
<name>A0AAD5SGD9_9FUNG</name>
<comment type="caution">
    <text evidence="6">The sequence shown here is derived from an EMBL/GenBank/DDBJ whole genome shotgun (WGS) entry which is preliminary data.</text>
</comment>
<dbReference type="GO" id="GO:0007091">
    <property type="term" value="P:metaphase/anaphase transition of mitotic cell cycle"/>
    <property type="evidence" value="ECO:0007669"/>
    <property type="project" value="TreeGrafter"/>
</dbReference>
<dbReference type="GO" id="GO:0031145">
    <property type="term" value="P:anaphase-promoting complex-dependent catabolic process"/>
    <property type="evidence" value="ECO:0007669"/>
    <property type="project" value="TreeGrafter"/>
</dbReference>
<proteinExistence type="inferred from homology"/>
<evidence type="ECO:0008006" key="8">
    <source>
        <dbReference type="Google" id="ProtNLM"/>
    </source>
</evidence>
<protein>
    <recommendedName>
        <fullName evidence="8">TPR-like protein</fullName>
    </recommendedName>
</protein>
<dbReference type="Pfam" id="PF00515">
    <property type="entry name" value="TPR_1"/>
    <property type="match status" value="1"/>
</dbReference>